<evidence type="ECO:0000256" key="2">
    <source>
        <dbReference type="ARBA" id="ARBA00012656"/>
    </source>
</evidence>
<dbReference type="Gene3D" id="3.80.10.10">
    <property type="entry name" value="Ribonuclease Inhibitor"/>
    <property type="match status" value="1"/>
</dbReference>
<evidence type="ECO:0000256" key="6">
    <source>
        <dbReference type="ARBA" id="ARBA00022737"/>
    </source>
</evidence>
<organism evidence="10 11">
    <name type="scientific">Cylicocyclus nassatus</name>
    <name type="common">Nematode worm</name>
    <dbReference type="NCBI Taxonomy" id="53992"/>
    <lineage>
        <taxon>Eukaryota</taxon>
        <taxon>Metazoa</taxon>
        <taxon>Ecdysozoa</taxon>
        <taxon>Nematoda</taxon>
        <taxon>Chromadorea</taxon>
        <taxon>Rhabditida</taxon>
        <taxon>Rhabditina</taxon>
        <taxon>Rhabditomorpha</taxon>
        <taxon>Strongyloidea</taxon>
        <taxon>Strongylidae</taxon>
        <taxon>Cylicocyclus</taxon>
    </lineage>
</organism>
<name>A0AA36M6P6_CYLNA</name>
<dbReference type="GO" id="GO:0005968">
    <property type="term" value="C:Rab-protein geranylgeranyltransferase complex"/>
    <property type="evidence" value="ECO:0007669"/>
    <property type="project" value="TreeGrafter"/>
</dbReference>
<comment type="function">
    <text evidence="9">Catalyzes the transfer of a geranyl-geranyl moiety from geranyl-geranyl pyrophosphate to cysteines occuring in specific C-terminal amino acid sequences.</text>
</comment>
<dbReference type="PANTHER" id="PTHR11129:SF2">
    <property type="entry name" value="GERANYLGERANYL TRANSFERASE TYPE-2 SUBUNIT ALPHA"/>
    <property type="match status" value="1"/>
</dbReference>
<dbReference type="InterPro" id="IPR002088">
    <property type="entry name" value="Prenyl_trans_a"/>
</dbReference>
<dbReference type="Proteomes" id="UP001176961">
    <property type="component" value="Unassembled WGS sequence"/>
</dbReference>
<accession>A0AA36M6P6</accession>
<dbReference type="Pfam" id="PF01239">
    <property type="entry name" value="PPTA"/>
    <property type="match status" value="4"/>
</dbReference>
<evidence type="ECO:0000256" key="1">
    <source>
        <dbReference type="ARBA" id="ARBA00006734"/>
    </source>
</evidence>
<evidence type="ECO:0000256" key="4">
    <source>
        <dbReference type="ARBA" id="ARBA00022602"/>
    </source>
</evidence>
<dbReference type="Gene3D" id="1.25.40.120">
    <property type="entry name" value="Protein prenylyltransferase"/>
    <property type="match status" value="1"/>
</dbReference>
<reference evidence="10" key="1">
    <citation type="submission" date="2023-07" db="EMBL/GenBank/DDBJ databases">
        <authorList>
            <consortium name="CYATHOMIX"/>
        </authorList>
    </citation>
    <scope>NUCLEOTIDE SEQUENCE</scope>
    <source>
        <strain evidence="10">N/A</strain>
    </source>
</reference>
<proteinExistence type="inferred from homology"/>
<comment type="caution">
    <text evidence="10">The sequence shown here is derived from an EMBL/GenBank/DDBJ whole genome shotgun (WGS) entry which is preliminary data.</text>
</comment>
<dbReference type="SUPFAM" id="SSF52058">
    <property type="entry name" value="L domain-like"/>
    <property type="match status" value="1"/>
</dbReference>
<evidence type="ECO:0000256" key="5">
    <source>
        <dbReference type="ARBA" id="ARBA00022679"/>
    </source>
</evidence>
<dbReference type="GO" id="GO:0004663">
    <property type="term" value="F:Rab geranylgeranyltransferase activity"/>
    <property type="evidence" value="ECO:0007669"/>
    <property type="project" value="UniProtKB-UniRule"/>
</dbReference>
<dbReference type="PANTHER" id="PTHR11129">
    <property type="entry name" value="PROTEIN FARNESYLTRANSFERASE ALPHA SUBUNIT/RAB GERANYLGERANYL TRANSFERASE ALPHA SUBUNIT"/>
    <property type="match status" value="1"/>
</dbReference>
<dbReference type="EMBL" id="CATQJL010000305">
    <property type="protein sequence ID" value="CAJ0601174.1"/>
    <property type="molecule type" value="Genomic_DNA"/>
</dbReference>
<keyword evidence="6" id="KW-0677">Repeat</keyword>
<dbReference type="SUPFAM" id="SSF48439">
    <property type="entry name" value="Protein prenylyltransferase"/>
    <property type="match status" value="1"/>
</dbReference>
<gene>
    <name evidence="10" type="ORF">CYNAS_LOCUS13157</name>
</gene>
<dbReference type="GO" id="GO:0097354">
    <property type="term" value="P:prenylation"/>
    <property type="evidence" value="ECO:0007669"/>
    <property type="project" value="UniProtKB-UniRule"/>
</dbReference>
<evidence type="ECO:0000256" key="7">
    <source>
        <dbReference type="ARBA" id="ARBA00031267"/>
    </source>
</evidence>
<dbReference type="Gene3D" id="2.60.40.1130">
    <property type="entry name" value="Rab geranylgeranyltransferase alpha-subunit, insert domain"/>
    <property type="match status" value="1"/>
</dbReference>
<keyword evidence="11" id="KW-1185">Reference proteome</keyword>
<dbReference type="EC" id="2.5.1.60" evidence="2 9"/>
<comment type="catalytic activity">
    <reaction evidence="8 9">
        <text>geranylgeranyl diphosphate + L-cysteinyl-[protein] = S-geranylgeranyl-L-cysteinyl-[protein] + diphosphate</text>
        <dbReference type="Rhea" id="RHEA:21240"/>
        <dbReference type="Rhea" id="RHEA-COMP:10131"/>
        <dbReference type="Rhea" id="RHEA-COMP:11537"/>
        <dbReference type="ChEBI" id="CHEBI:29950"/>
        <dbReference type="ChEBI" id="CHEBI:33019"/>
        <dbReference type="ChEBI" id="CHEBI:57533"/>
        <dbReference type="ChEBI" id="CHEBI:86021"/>
        <dbReference type="EC" id="2.5.1.60"/>
    </reaction>
</comment>
<comment type="similarity">
    <text evidence="1 9">Belongs to the protein prenyltransferase subunit alpha family.</text>
</comment>
<dbReference type="InterPro" id="IPR032675">
    <property type="entry name" value="LRR_dom_sf"/>
</dbReference>
<evidence type="ECO:0000256" key="9">
    <source>
        <dbReference type="RuleBase" id="RU367120"/>
    </source>
</evidence>
<dbReference type="FunFam" id="1.25.40.120:FF:000035">
    <property type="entry name" value="Geranylgeranyl transferase type-2 subunit alpha"/>
    <property type="match status" value="1"/>
</dbReference>
<keyword evidence="4 9" id="KW-0637">Prenyltransferase</keyword>
<protein>
    <recommendedName>
        <fullName evidence="3 9">Geranylgeranyl transferase type-2 subunit alpha</fullName>
        <ecNumber evidence="2 9">2.5.1.60</ecNumber>
    </recommendedName>
    <alternativeName>
        <fullName evidence="7 9">Geranylgeranyl transferase type II subunit alpha</fullName>
    </alternativeName>
</protein>
<dbReference type="PROSITE" id="PS51147">
    <property type="entry name" value="PFTA"/>
    <property type="match status" value="5"/>
</dbReference>
<sequence>MHFVKKVPTSEEEKAVKEKERSIKLKVFCTVRDHIFEKRKRGKLDDEMLSLTQRLLEKNPDIYTFWNIRRDAIEKKIAAWKESQDSAKDDEEKVLFGKKIEYLLGGELFLTQTCLEANPKSYSAWFHRGWALKRMKNPDFKRELALCEKALKLDCRNFHTWDHRRVVAKLAKLGQDEELEFSNKLIGENFSNYSAWHYRAVLLPKMQNSKTGEYKLDDDTVAAELKKVTSAFFTDPEDQSAWVYSRWLLEMGSEKEFLRPDSLSPAVPLTVSFHGNNTTVVMSKACTLNEVFPYVNSLEETEWRGVSALSSNPESARIWQCMSDKSCIVQLNQEDNKDLIDVSKKPYVNKELLRRAFDLTRREPNVAIKSITDNCKQLMEMEPQNMWARYMYTLCLMETQPAESHEEILSNLGKLATDLDTKRKEIYKKLASRQILNKVLRSEVEGEALLEKLMKGEETQLAIRNAKISSLDGVELLAGLVTNLDVSGNEISSLDEVLLPNLEYLTANENPIEKLAPSVTLCNVKFLSLGYCPVNEVNCILPALKSMCSLERFLYCETPLVSKTPELGKELPNVRLIPHYL</sequence>
<evidence type="ECO:0000256" key="8">
    <source>
        <dbReference type="ARBA" id="ARBA00047658"/>
    </source>
</evidence>
<evidence type="ECO:0000313" key="11">
    <source>
        <dbReference type="Proteomes" id="UP001176961"/>
    </source>
</evidence>
<keyword evidence="5 9" id="KW-0808">Transferase</keyword>
<dbReference type="AlphaFoldDB" id="A0AA36M6P6"/>
<evidence type="ECO:0000313" key="10">
    <source>
        <dbReference type="EMBL" id="CAJ0601174.1"/>
    </source>
</evidence>
<evidence type="ECO:0000256" key="3">
    <source>
        <dbReference type="ARBA" id="ARBA00014772"/>
    </source>
</evidence>